<evidence type="ECO:0000259" key="2">
    <source>
        <dbReference type="PROSITE" id="PS51175"/>
    </source>
</evidence>
<dbReference type="InterPro" id="IPR008928">
    <property type="entry name" value="6-hairpin_glycosidase_sf"/>
</dbReference>
<dbReference type="SUPFAM" id="SSF49785">
    <property type="entry name" value="Galactose-binding domain-like"/>
    <property type="match status" value="1"/>
</dbReference>
<dbReference type="Proteomes" id="UP000608420">
    <property type="component" value="Unassembled WGS sequence"/>
</dbReference>
<proteinExistence type="predicted"/>
<dbReference type="InterPro" id="IPR053169">
    <property type="entry name" value="MUG_Protein"/>
</dbReference>
<feature type="domain" description="CBM6" evidence="2">
    <location>
        <begin position="382"/>
        <end position="513"/>
    </location>
</feature>
<evidence type="ECO:0000313" key="4">
    <source>
        <dbReference type="Proteomes" id="UP000608420"/>
    </source>
</evidence>
<dbReference type="Pfam" id="PF03663">
    <property type="entry name" value="Glyco_hydro_76"/>
    <property type="match status" value="1"/>
</dbReference>
<gene>
    <name evidence="3" type="ORF">GCM10010913_44130</name>
</gene>
<comment type="caution">
    <text evidence="3">The sequence shown here is derived from an EMBL/GenBank/DDBJ whole genome shotgun (WGS) entry which is preliminary data.</text>
</comment>
<keyword evidence="1" id="KW-0732">Signal</keyword>
<dbReference type="PANTHER" id="PTHR47791">
    <property type="entry name" value="MEIOTICALLY UP-REGULATED GENE 191 PROTEIN"/>
    <property type="match status" value="1"/>
</dbReference>
<evidence type="ECO:0000256" key="1">
    <source>
        <dbReference type="SAM" id="SignalP"/>
    </source>
</evidence>
<dbReference type="InterPro" id="IPR008979">
    <property type="entry name" value="Galactose-bd-like_sf"/>
</dbReference>
<dbReference type="PROSITE" id="PS51175">
    <property type="entry name" value="CBM6"/>
    <property type="match status" value="1"/>
</dbReference>
<accession>A0ABQ1W7Y6</accession>
<protein>
    <recommendedName>
        <fullName evidence="2">CBM6 domain-containing protein</fullName>
    </recommendedName>
</protein>
<feature type="chain" id="PRO_5046458248" description="CBM6 domain-containing protein" evidence="1">
    <location>
        <begin position="21"/>
        <end position="513"/>
    </location>
</feature>
<dbReference type="Gene3D" id="1.50.10.20">
    <property type="match status" value="1"/>
</dbReference>
<dbReference type="RefSeq" id="WP_188831516.1">
    <property type="nucleotide sequence ID" value="NZ_BMIW01000047.1"/>
</dbReference>
<name>A0ABQ1W7Y6_9BACL</name>
<keyword evidence="4" id="KW-1185">Reference proteome</keyword>
<dbReference type="Pfam" id="PF03422">
    <property type="entry name" value="CBM_6"/>
    <property type="match status" value="1"/>
</dbReference>
<dbReference type="PANTHER" id="PTHR47791:SF3">
    <property type="entry name" value="MEIOTICALLY UP-REGULATED GENE 191 PROTEIN"/>
    <property type="match status" value="1"/>
</dbReference>
<dbReference type="EMBL" id="BMIW01000047">
    <property type="protein sequence ID" value="GGG17258.1"/>
    <property type="molecule type" value="Genomic_DNA"/>
</dbReference>
<evidence type="ECO:0000313" key="3">
    <source>
        <dbReference type="EMBL" id="GGG17258.1"/>
    </source>
</evidence>
<dbReference type="InterPro" id="IPR005084">
    <property type="entry name" value="CBM6"/>
</dbReference>
<organism evidence="3 4">
    <name type="scientific">Paenibacillus aceti</name>
    <dbReference type="NCBI Taxonomy" id="1820010"/>
    <lineage>
        <taxon>Bacteria</taxon>
        <taxon>Bacillati</taxon>
        <taxon>Bacillota</taxon>
        <taxon>Bacilli</taxon>
        <taxon>Bacillales</taxon>
        <taxon>Paenibacillaceae</taxon>
        <taxon>Paenibacillus</taxon>
    </lineage>
</organism>
<dbReference type="InterPro" id="IPR005198">
    <property type="entry name" value="Glyco_hydro_76"/>
</dbReference>
<feature type="signal peptide" evidence="1">
    <location>
        <begin position="1"/>
        <end position="20"/>
    </location>
</feature>
<dbReference type="SUPFAM" id="SSF48208">
    <property type="entry name" value="Six-hairpin glycosidases"/>
    <property type="match status" value="1"/>
</dbReference>
<sequence>MRKKWGKWALAALLFTGAFAGGAAAPKQAKAFTADNADTAMHAFVSVFYDSDAKYFYTNSDHQIHAEHAYGPDNGRYTDFWWEAQLWETVMDAYERTNSSTYRTMIDDIYTGFNTKYTDMMSNDFNDDLGWWALACMRAYELTGTDEYRNRASFLFDQIYSFSDETYGGGIWWKRDGTSPQKNMATNAPMVMTAVKLKNATGNTDYLTKAKKIYGWIQSRLAGNGKLADHVEGSGNGAVVDWEFSYNYGTYLGAALELYKATGDSSYLVDANNAANYVINNMTLSNTPMYEGENDGAGFKMIFMRNLNQLRLETNDAAYLTFLQQNATQAYNHRRISDQIIGSDWTGPTGSGYVQSLAAAAGASVLQLVPADGYTGYIAGNGNYEAENALLVKAEGGGILTESSSPGFSGRGYVAGWNTDGTAVKFNVNQNSASTRTMTIRYASGAGNASRYVSVNGNVVQSDLNFPATSGWGDWKTVTINVDLQAGYNQIVIGQDTSKGNANYLNLDRIYGL</sequence>
<reference evidence="4" key="1">
    <citation type="journal article" date="2019" name="Int. J. Syst. Evol. Microbiol.">
        <title>The Global Catalogue of Microorganisms (GCM) 10K type strain sequencing project: providing services to taxonomists for standard genome sequencing and annotation.</title>
        <authorList>
            <consortium name="The Broad Institute Genomics Platform"/>
            <consortium name="The Broad Institute Genome Sequencing Center for Infectious Disease"/>
            <person name="Wu L."/>
            <person name="Ma J."/>
        </authorList>
    </citation>
    <scope>NUCLEOTIDE SEQUENCE [LARGE SCALE GENOMIC DNA]</scope>
    <source>
        <strain evidence="4">CGMCC 1.15420</strain>
    </source>
</reference>
<dbReference type="Gene3D" id="2.60.120.260">
    <property type="entry name" value="Galactose-binding domain-like"/>
    <property type="match status" value="1"/>
</dbReference>